<evidence type="ECO:0008006" key="4">
    <source>
        <dbReference type="Google" id="ProtNLM"/>
    </source>
</evidence>
<dbReference type="RefSeq" id="WP_213555768.1">
    <property type="nucleotide sequence ID" value="NZ_JBHZDI010000267.1"/>
</dbReference>
<evidence type="ECO:0000313" key="2">
    <source>
        <dbReference type="EMBL" id="QVI19736.1"/>
    </source>
</evidence>
<proteinExistence type="predicted"/>
<dbReference type="Proteomes" id="UP000683310">
    <property type="component" value="Chromosome"/>
</dbReference>
<dbReference type="EMBL" id="CP074371">
    <property type="protein sequence ID" value="QVI19736.1"/>
    <property type="molecule type" value="Genomic_DNA"/>
</dbReference>
<keyword evidence="1" id="KW-1133">Transmembrane helix</keyword>
<accession>A0ABX8CIE5</accession>
<feature type="transmembrane region" description="Helical" evidence="1">
    <location>
        <begin position="99"/>
        <end position="116"/>
    </location>
</feature>
<gene>
    <name evidence="2" type="ORF">KHQ06_25745</name>
</gene>
<reference evidence="2 3" key="1">
    <citation type="submission" date="2021-04" db="EMBL/GenBank/DDBJ databases">
        <title>Nocardia tengchongensis.</title>
        <authorList>
            <person name="Zhuang k."/>
            <person name="Ran Y."/>
            <person name="Li W."/>
        </authorList>
    </citation>
    <scope>NUCLEOTIDE SEQUENCE [LARGE SCALE GENOMIC DNA]</scope>
    <source>
        <strain evidence="2 3">CFH S0057</strain>
    </source>
</reference>
<evidence type="ECO:0000256" key="1">
    <source>
        <dbReference type="SAM" id="Phobius"/>
    </source>
</evidence>
<protein>
    <recommendedName>
        <fullName evidence="4">Integral membrane protein</fullName>
    </recommendedName>
</protein>
<name>A0ABX8CIE5_9NOCA</name>
<feature type="transmembrane region" description="Helical" evidence="1">
    <location>
        <begin position="37"/>
        <end position="59"/>
    </location>
</feature>
<organism evidence="2 3">
    <name type="scientific">Nocardia tengchongensis</name>
    <dbReference type="NCBI Taxonomy" id="2055889"/>
    <lineage>
        <taxon>Bacteria</taxon>
        <taxon>Bacillati</taxon>
        <taxon>Actinomycetota</taxon>
        <taxon>Actinomycetes</taxon>
        <taxon>Mycobacteriales</taxon>
        <taxon>Nocardiaceae</taxon>
        <taxon>Nocardia</taxon>
    </lineage>
</organism>
<keyword evidence="1" id="KW-0472">Membrane</keyword>
<keyword evidence="3" id="KW-1185">Reference proteome</keyword>
<feature type="transmembrane region" description="Helical" evidence="1">
    <location>
        <begin position="71"/>
        <end position="93"/>
    </location>
</feature>
<keyword evidence="1" id="KW-0812">Transmembrane</keyword>
<sequence length="139" mass="14803">MLERATTSPNLTDRGRIPAVLRVLTELVAWVTLPWGLAHYSIAWSILAVIVLIGAPGVFATPGDKKQVTVAVPGPVTIGFMLLQLAGALWGAILIMPGWAVAIVGVLAMITVIAELPRWRWLLTAPARPATQRPPNTAA</sequence>
<evidence type="ECO:0000313" key="3">
    <source>
        <dbReference type="Proteomes" id="UP000683310"/>
    </source>
</evidence>